<comment type="subcellular location">
    <subcellularLocation>
        <location evidence="17 18">Plastid</location>
        <location evidence="17 18">Chloroplast</location>
    </subcellularLocation>
</comment>
<feature type="binding site" description="in homodimeric partner" evidence="17">
    <location>
        <position position="123"/>
    </location>
    <ligand>
        <name>substrate</name>
    </ligand>
</feature>
<evidence type="ECO:0000256" key="10">
    <source>
        <dbReference type="ARBA" id="ARBA00023238"/>
    </source>
</evidence>
<feature type="active site" description="Proton acceptor" evidence="17">
    <location>
        <position position="294"/>
    </location>
</feature>
<feature type="binding site" evidence="17">
    <location>
        <position position="379"/>
    </location>
    <ligand>
        <name>substrate</name>
    </ligand>
</feature>
<evidence type="ECO:0000256" key="2">
    <source>
        <dbReference type="ARBA" id="ARBA00012287"/>
    </source>
</evidence>
<evidence type="ECO:0000256" key="15">
    <source>
        <dbReference type="ARBA" id="ARBA00048059"/>
    </source>
</evidence>
<evidence type="ECO:0000256" key="18">
    <source>
        <dbReference type="RuleBase" id="RU000302"/>
    </source>
</evidence>
<sequence>MAPQTETKAGTGFKAGVKDYRLTYYTPNYVVLPTDILAAFRVTPQPGVPAEEAGAAVAAESSTGTWTTVWTDGLTSLDRYKGRCYDIEPVPGDDEQYICYVAYPIDLFEEGSVTNLFTSIVGNVFGFKALKALRLEDLRIPVAYVKTFWGPPHGIQVERDKLNKYGRSFLGCTIKPKLGLSAKNYGRAVYECLRGGLDFTKDDENVNSQPFMRWRDRFLFVAEALYKAQAETGEIKGHYLNATAGHCDEMMKRAECAKELGMPIVMHDYLTGGFTANTSLAFYCRDNGLLLHIHRAMHAVIDRQKIHGMHFRVLAKALRLSGGDHLHSGTVVGKLEGERDITLGFVDLMRDDFIEKDRSRGIYFTQDWCGMGGTIPVASGGIHVWHMPALVDIFGDDACLQFGGGTLGHPWGNAPGAVANRVALEACVQARNEGRNLPREAGEIIRDAAEWSPELAAACKVWKEIKFEFAAVDTI</sequence>
<comment type="PTM">
    <text evidence="17">The disulfide bond which can form in the large chain dimeric partners within the hexadecamer appears to be associated with oxidative stress and protein turnover.</text>
</comment>
<dbReference type="InterPro" id="IPR020878">
    <property type="entry name" value="RuBisCo_large_chain_AS"/>
</dbReference>
<dbReference type="SFLD" id="SFLDS00014">
    <property type="entry name" value="RuBisCO"/>
    <property type="match status" value="1"/>
</dbReference>
<dbReference type="PANTHER" id="PTHR42704:SF17">
    <property type="entry name" value="RIBULOSE BISPHOSPHATE CARBOXYLASE LARGE CHAIN"/>
    <property type="match status" value="1"/>
</dbReference>
<evidence type="ECO:0000256" key="9">
    <source>
        <dbReference type="ARBA" id="ARBA00023033"/>
    </source>
</evidence>
<evidence type="ECO:0000256" key="13">
    <source>
        <dbReference type="ARBA" id="ARBA00025664"/>
    </source>
</evidence>
<comment type="miscellaneous">
    <text evidence="17">The basic functional RuBisCO is composed of a large chain homodimer in a 'head-to-tail' conformation. In form I RuBisCO this homodimer is arranged in a barrel-like tetramer with the small subunits forming a tetrameric 'cap' on each end of the 'barrel'.</text>
</comment>
<evidence type="ECO:0000259" key="20">
    <source>
        <dbReference type="Pfam" id="PF02788"/>
    </source>
</evidence>
<feature type="domain" description="Ribulose bisphosphate carboxylase large subunit C-terminal" evidence="19">
    <location>
        <begin position="154"/>
        <end position="462"/>
    </location>
</feature>
<dbReference type="SFLD" id="SFLDG00301">
    <property type="entry name" value="RuBisCO-like_proteins"/>
    <property type="match status" value="1"/>
</dbReference>
<feature type="modified residue" description="N6,N6,N6-trimethyllysine" evidence="17">
    <location>
        <position position="14"/>
    </location>
</feature>
<dbReference type="EC" id="4.1.1.39" evidence="2 17"/>
<accession>A0A170TQJ6</accession>
<evidence type="ECO:0000256" key="17">
    <source>
        <dbReference type="HAMAP-Rule" id="MF_01338"/>
    </source>
</evidence>
<keyword evidence="18 21" id="KW-0150">Chloroplast</keyword>
<geneLocation type="chloroplast" evidence="21"/>
<dbReference type="InterPro" id="IPR017443">
    <property type="entry name" value="RuBisCO_lsu_fd_N"/>
</dbReference>
<dbReference type="GO" id="GO:0004497">
    <property type="term" value="F:monooxygenase activity"/>
    <property type="evidence" value="ECO:0007669"/>
    <property type="project" value="UniProtKB-KW"/>
</dbReference>
<dbReference type="EMBL" id="LT174527">
    <property type="protein sequence ID" value="CZF96710.1"/>
    <property type="molecule type" value="Genomic_DNA"/>
</dbReference>
<dbReference type="CDD" id="cd08212">
    <property type="entry name" value="RuBisCO_large_I"/>
    <property type="match status" value="1"/>
</dbReference>
<evidence type="ECO:0000313" key="21">
    <source>
        <dbReference type="EMBL" id="CZF96710.1"/>
    </source>
</evidence>
<dbReference type="RefSeq" id="YP_009254457.1">
    <property type="nucleotide sequence ID" value="NC_030220.1"/>
</dbReference>
<comment type="function">
    <text evidence="13 17">RuBisCO catalyzes two reactions: the carboxylation of D-ribulose 1,5-bisphosphate, the primary event in carbon dioxide fixation, as well as the oxidative fragmentation of the pentose substrate in the photorespiration process. Both reactions occur simultaneously and in competition at the same active site.</text>
</comment>
<dbReference type="GO" id="GO:0019253">
    <property type="term" value="P:reductive pentose-phosphate cycle"/>
    <property type="evidence" value="ECO:0007669"/>
    <property type="project" value="UniProtKB-UniRule"/>
</dbReference>
<dbReference type="GO" id="GO:0016984">
    <property type="term" value="F:ribulose-bisphosphate carboxylase activity"/>
    <property type="evidence" value="ECO:0007669"/>
    <property type="project" value="UniProtKB-UniRule"/>
</dbReference>
<feature type="domain" description="Ribulose bisphosphate carboxylase large subunit ferrodoxin-like N-terminal" evidence="20">
    <location>
        <begin position="24"/>
        <end position="144"/>
    </location>
</feature>
<comment type="catalytic activity">
    <reaction evidence="15 17 18">
        <text>D-ribulose 1,5-bisphosphate + O2 = 2-phosphoglycolate + (2R)-3-phosphoglycerate + 2 H(+)</text>
        <dbReference type="Rhea" id="RHEA:36631"/>
        <dbReference type="ChEBI" id="CHEBI:15378"/>
        <dbReference type="ChEBI" id="CHEBI:15379"/>
        <dbReference type="ChEBI" id="CHEBI:57870"/>
        <dbReference type="ChEBI" id="CHEBI:58033"/>
        <dbReference type="ChEBI" id="CHEBI:58272"/>
    </reaction>
</comment>
<dbReference type="PANTHER" id="PTHR42704">
    <property type="entry name" value="RIBULOSE BISPHOSPHATE CARBOXYLASE"/>
    <property type="match status" value="1"/>
</dbReference>
<feature type="active site" description="Proton acceptor" evidence="17">
    <location>
        <position position="175"/>
    </location>
</feature>
<evidence type="ECO:0000256" key="8">
    <source>
        <dbReference type="ARBA" id="ARBA00023002"/>
    </source>
</evidence>
<comment type="cofactor">
    <cofactor evidence="17 18">
        <name>Mg(2+)</name>
        <dbReference type="ChEBI" id="CHEBI:18420"/>
    </cofactor>
    <text evidence="17 18">Binds 1 Mg(2+) ion per subunit.</text>
</comment>
<evidence type="ECO:0000256" key="4">
    <source>
        <dbReference type="ARBA" id="ARBA00022567"/>
    </source>
</evidence>
<keyword evidence="10 17" id="KW-0601">Photorespiration</keyword>
<dbReference type="Pfam" id="PF00016">
    <property type="entry name" value="RuBisCO_large"/>
    <property type="match status" value="1"/>
</dbReference>
<keyword evidence="5 21" id="KW-0934">Plastid</keyword>
<proteinExistence type="inferred from homology"/>
<feature type="disulfide bond" description="Interchain; in linked form" evidence="17">
    <location>
        <position position="247"/>
    </location>
</feature>
<feature type="site" description="Transition state stabilizer" evidence="17">
    <location>
        <position position="334"/>
    </location>
</feature>
<evidence type="ECO:0000256" key="14">
    <source>
        <dbReference type="ARBA" id="ARBA00025888"/>
    </source>
</evidence>
<dbReference type="Gene3D" id="3.20.20.110">
    <property type="entry name" value="Ribulose bisphosphate carboxylase, large subunit, C-terminal domain"/>
    <property type="match status" value="1"/>
</dbReference>
<dbReference type="InterPro" id="IPR036376">
    <property type="entry name" value="RuBisCO_lsu_C_sf"/>
</dbReference>
<evidence type="ECO:0000256" key="5">
    <source>
        <dbReference type="ARBA" id="ARBA00022640"/>
    </source>
</evidence>
<feature type="binding site" evidence="17">
    <location>
        <position position="327"/>
    </location>
    <ligand>
        <name>substrate</name>
    </ligand>
</feature>
<dbReference type="GO" id="GO:0009853">
    <property type="term" value="P:photorespiration"/>
    <property type="evidence" value="ECO:0007669"/>
    <property type="project" value="UniProtKB-KW"/>
</dbReference>
<keyword evidence="12 17" id="KW-0120">Carbon dioxide fixation</keyword>
<evidence type="ECO:0000256" key="7">
    <source>
        <dbReference type="ARBA" id="ARBA00022842"/>
    </source>
</evidence>
<feature type="binding site" evidence="17">
    <location>
        <position position="295"/>
    </location>
    <ligand>
        <name>substrate</name>
    </ligand>
</feature>
<evidence type="ECO:0000259" key="19">
    <source>
        <dbReference type="Pfam" id="PF00016"/>
    </source>
</evidence>
<dbReference type="InterPro" id="IPR000685">
    <property type="entry name" value="RuBisCO_lsu_C"/>
</dbReference>
<dbReference type="InterPro" id="IPR036422">
    <property type="entry name" value="RuBisCO_lsu_N_sf"/>
</dbReference>
<evidence type="ECO:0000256" key="3">
    <source>
        <dbReference type="ARBA" id="ARBA00017725"/>
    </source>
</evidence>
<feature type="binding site" evidence="17">
    <location>
        <position position="204"/>
    </location>
    <ligand>
        <name>Mg(2+)</name>
        <dbReference type="ChEBI" id="CHEBI:18420"/>
    </ligand>
</feature>
<comment type="catalytic activity">
    <reaction evidence="16 17 18">
        <text>2 (2R)-3-phosphoglycerate + 2 H(+) = D-ribulose 1,5-bisphosphate + CO2 + H2O</text>
        <dbReference type="Rhea" id="RHEA:23124"/>
        <dbReference type="ChEBI" id="CHEBI:15377"/>
        <dbReference type="ChEBI" id="CHEBI:15378"/>
        <dbReference type="ChEBI" id="CHEBI:16526"/>
        <dbReference type="ChEBI" id="CHEBI:57870"/>
        <dbReference type="ChEBI" id="CHEBI:58272"/>
        <dbReference type="EC" id="4.1.1.39"/>
    </reaction>
</comment>
<feature type="binding site" description="via carbamate group" evidence="17">
    <location>
        <position position="201"/>
    </location>
    <ligand>
        <name>Mg(2+)</name>
        <dbReference type="ChEBI" id="CHEBI:18420"/>
    </ligand>
</feature>
<keyword evidence="17" id="KW-1015">Disulfide bond</keyword>
<dbReference type="AlphaFoldDB" id="A0A170TQJ6"/>
<comment type="similarity">
    <text evidence="1 17">Belongs to the RuBisCO large chain family. Type I subfamily.</text>
</comment>
<keyword evidence="4 17" id="KW-0113">Calvin cycle</keyword>
<dbReference type="SUPFAM" id="SSF54966">
    <property type="entry name" value="RuBisCO, large subunit, small (N-terminal) domain"/>
    <property type="match status" value="1"/>
</dbReference>
<dbReference type="SFLD" id="SFLDG01052">
    <property type="entry name" value="RuBisCO"/>
    <property type="match status" value="1"/>
</dbReference>
<dbReference type="Gene3D" id="3.30.70.150">
    <property type="entry name" value="RuBisCO large subunit, N-terminal domain"/>
    <property type="match status" value="1"/>
</dbReference>
<feature type="binding site" evidence="17">
    <location>
        <position position="203"/>
    </location>
    <ligand>
        <name>Mg(2+)</name>
        <dbReference type="ChEBI" id="CHEBI:18420"/>
    </ligand>
</feature>
<gene>
    <name evidence="17 21" type="primary">rbcL</name>
</gene>
<keyword evidence="8 17" id="KW-0560">Oxidoreductase</keyword>
<keyword evidence="17" id="KW-0488">Methylation</keyword>
<dbReference type="SUPFAM" id="SSF51649">
    <property type="entry name" value="RuBisCo, C-terminal domain"/>
    <property type="match status" value="1"/>
</dbReference>
<dbReference type="GeneID" id="27911547"/>
<protein>
    <recommendedName>
        <fullName evidence="3 17">Ribulose bisphosphate carboxylase large chain</fullName>
        <shortName evidence="17">RuBisCO large subunit</shortName>
        <ecNumber evidence="2 17">4.1.1.39</ecNumber>
    </recommendedName>
</protein>
<comment type="subunit">
    <text evidence="14 17">Heterohexadecamer of 8 large chains and 8 small chains; disulfide-linked. The disulfide link is formed within the large subunit homodimers.</text>
</comment>
<dbReference type="GO" id="GO:0009507">
    <property type="term" value="C:chloroplast"/>
    <property type="evidence" value="ECO:0007669"/>
    <property type="project" value="UniProtKB-SubCell"/>
</dbReference>
<evidence type="ECO:0000256" key="12">
    <source>
        <dbReference type="ARBA" id="ARBA00023300"/>
    </source>
</evidence>
<keyword evidence="9 17" id="KW-0503">Monooxygenase</keyword>
<evidence type="ECO:0000256" key="6">
    <source>
        <dbReference type="ARBA" id="ARBA00022723"/>
    </source>
</evidence>
<dbReference type="InterPro" id="IPR033966">
    <property type="entry name" value="RuBisCO"/>
</dbReference>
<keyword evidence="17 18" id="KW-0602">Photosynthesis</keyword>
<dbReference type="InterPro" id="IPR020888">
    <property type="entry name" value="RuBisCO_lsuI"/>
</dbReference>
<evidence type="ECO:0000256" key="16">
    <source>
        <dbReference type="ARBA" id="ARBA00049469"/>
    </source>
</evidence>
<dbReference type="GO" id="GO:0000287">
    <property type="term" value="F:magnesium ion binding"/>
    <property type="evidence" value="ECO:0007669"/>
    <property type="project" value="UniProtKB-UniRule"/>
</dbReference>
<evidence type="ECO:0000256" key="11">
    <source>
        <dbReference type="ARBA" id="ARBA00023239"/>
    </source>
</evidence>
<feature type="modified residue" description="N6-carboxylysine" evidence="17">
    <location>
        <position position="201"/>
    </location>
</feature>
<evidence type="ECO:0000256" key="1">
    <source>
        <dbReference type="ARBA" id="ARBA00006204"/>
    </source>
</evidence>
<keyword evidence="6 17" id="KW-0479">Metal-binding</keyword>
<reference evidence="21" key="1">
    <citation type="journal article" date="2016" name="Sci. Rep.">
        <title>Chloroplast phylogenomics reveal the deepest branching clade of the Chlorophyta, Palmophyllophyceae class. nov.</title>
        <authorList>
            <person name="Leliaert F."/>
            <person name="Tronholm A."/>
            <person name="Lemieux C."/>
            <person name="Turmel M."/>
            <person name="DePriest M.S."/>
            <person name="Bhattacharya D."/>
            <person name="Karol K.G."/>
            <person name="Fredericq S."/>
            <person name="Zechman F.W."/>
            <person name="Lopez-Bautista J."/>
        </authorList>
    </citation>
    <scope>NUCLEOTIDE SEQUENCE</scope>
</reference>
<dbReference type="HAMAP" id="MF_01338">
    <property type="entry name" value="RuBisCO_L_type1"/>
    <property type="match status" value="1"/>
</dbReference>
<dbReference type="Pfam" id="PF02788">
    <property type="entry name" value="RuBisCO_large_N"/>
    <property type="match status" value="1"/>
</dbReference>
<keyword evidence="11 17" id="KW-0456">Lyase</keyword>
<keyword evidence="7 17" id="KW-0460">Magnesium</keyword>
<name>A0A170TQJ6_9VIRI</name>
<feature type="binding site" evidence="17">
    <location>
        <position position="173"/>
    </location>
    <ligand>
        <name>substrate</name>
    </ligand>
</feature>
<dbReference type="NCBIfam" id="NF003252">
    <property type="entry name" value="PRK04208.1"/>
    <property type="match status" value="1"/>
</dbReference>
<feature type="binding site" evidence="17">
    <location>
        <position position="177"/>
    </location>
    <ligand>
        <name>substrate</name>
    </ligand>
</feature>
<dbReference type="PROSITE" id="PS00157">
    <property type="entry name" value="RUBISCO_LARGE"/>
    <property type="match status" value="1"/>
</dbReference>
<organism evidence="21">
    <name type="scientific">Verdigellas peltata</name>
    <dbReference type="NCBI Taxonomy" id="542676"/>
    <lineage>
        <taxon>Eukaryota</taxon>
        <taxon>Viridiplantae</taxon>
        <taxon>Prasinodermophyta</taxon>
        <taxon>Palmophyllophyceae</taxon>
        <taxon>Palmophyllales</taxon>
        <taxon>Palmophyllaceae</taxon>
        <taxon>Verdigellas</taxon>
    </lineage>
</organism>